<accession>A0A836LY05</accession>
<dbReference type="Gene3D" id="2.180.10.10">
    <property type="entry name" value="RHS repeat-associated core"/>
    <property type="match status" value="3"/>
</dbReference>
<evidence type="ECO:0000259" key="3">
    <source>
        <dbReference type="Pfam" id="PF03527"/>
    </source>
</evidence>
<dbReference type="Pfam" id="PF03527">
    <property type="entry name" value="RHS"/>
    <property type="match status" value="1"/>
</dbReference>
<evidence type="ECO:0000259" key="5">
    <source>
        <dbReference type="Pfam" id="PF25023"/>
    </source>
</evidence>
<dbReference type="InterPro" id="IPR050708">
    <property type="entry name" value="T6SS_VgrG/RHS"/>
</dbReference>
<dbReference type="InterPro" id="IPR031325">
    <property type="entry name" value="RHS_repeat"/>
</dbReference>
<sequence>MSQNSVVAPLNTFSPKDLTAKKAEVDKWFREYTNGVVTVDRLETICRSVPVLGSAFAIGDIIIDIISMINKGGLDKVEIFDWLNLGIDVIGLVPMGPVGPSVRSAARPALFYVKNESEKIIKAQAKKLGKKTLTSQEVKKALSTGFKDSASVFLTTIIAENVAGTLENFAKKGQSLLNQILKEVGNWIVLLTKTIDDGFKKLVSGSLNGLPNLKRAGQQSLGVIKGIFELDGTRIVNNAKYATENVAKTVGKGYVNLANLAVSDEARAKVLALGAKIRSIGQVAQAKVNGLSDPNTLWTIGWLFSIMGMVAAKHRQKRAQIKAKETTKANASHPSTATDKSNKQAHAENNANQCKNCMGGTGGSITFAMGTEFFTHVDAQLGGIIQDSISRTYVSNLYQMDDAIFGARWVTPFTTKISRKFKYTSKKKDHKDYLNGLEYICLDGRAIDLPDLKKGQSIYDPIEQYTYTVLSDQLHLIAYGEDEKRYYEKYGEDYRLSYIERKNGFKVALRYDHVSTDNKTILSDILFKQDDNLLAHLALQLTPQGLVSDIWTIKNGQLDRVLASYDYDQQGDLVQATNEFAASYYYQYTHHLITRYTDLTHRGMNLKWDGILPTSKAIEEWADNASRASKLEWDKNIRKTTVLDVEGNSTEHYYDIDGYTYRIVYPDNFEEWFFRDDAKNITLHIAKDGSKTSYTYDERGNVLTTTQDDGATSYFEYDEKNQLTGMVDAEQGRWFKQYDGSGNLIKEIDPLKHETAYVYNAMGLVTSITDAKGGSKSLKYDDQGNLISYTDCSGKETKWQYDERGRVISIENALNQKVEYFYTELTLENREPIIKGLPLNAFGQLEKIKHADGTEEHFIHDAEGRLLAHVDPKQNITRYEYDEAGLILSRTDALNHKLKYKWDRLGRLTRLINENGASYQFFYDVASRLVKEIDFDGKETVYHYDEKSGQLATSIEVASAYGQDLKDRAAPKDRIQQFIFDSMGRLEQRTAGYGHYGLELEEKQTEEFAYDYMGRIIQAKNAQSNLQWFYDAAGNLVQEHQQDYKINKTAVWKHQYDEINDRIKTTRPDGQVIDWLTYGSGHVQSLIVNGQDLVSFERDDLHREIARHYANGVSQEQQYDLAGRLKSQMMLSEHENGYQNQYKRHNNALEQTSQLVQRLYQYDKTGELTAIRDTRRGNIAYKYDPIGRLLEASSKLGKETFSFDPASNIIDSYHSHKAQSYSQTTEEKDYGYNRLFNNVVKEYLDQQYQYDAYGQLVRQKTSQGDLNLEWDVYGRMVKSRNSQYTVEYRYDALGRRIQKRSKHHHTGQEQNIIYGWDGDTLAYESTEQLTKHYIYEKDSFVPMLQAVYLTPIELHQTPDWSDRPYNIHRDPLWKTEKQGKEFDDVWFYHCDHLGTPQEMTDHTGAIIWKAEYKAWGECKAEKAKSNFFENSEIISNNIRFQGQYFDEETGLHYNRYRYYSPYVGRFVSKDPIGLLGGSNNYAYAPSPTEWVDPLGLSCQKIPKGFKSFGQLKQFGQAMQAGFSKLGFKGATMYMQGSAHSGRSFETGKAFDDGRVSDFDIAVVQPELFEKAKKMGIAKGNRTLPIEINSVEANKLGINGVLQKMSKLAGGRDVNVMIFDSPESAKAKAEGTRIPANCM</sequence>
<dbReference type="InterPro" id="IPR056823">
    <property type="entry name" value="TEN-like_YD-shell"/>
</dbReference>
<gene>
    <name evidence="6" type="ORF">J572_3273</name>
</gene>
<name>A0A836LY05_ACIBA</name>
<feature type="domain" description="Teneurin-like YD-shell" evidence="5">
    <location>
        <begin position="1175"/>
        <end position="1345"/>
    </location>
</feature>
<dbReference type="Pfam" id="PF05593">
    <property type="entry name" value="RHS_repeat"/>
    <property type="match status" value="4"/>
</dbReference>
<feature type="region of interest" description="Disordered" evidence="2">
    <location>
        <begin position="319"/>
        <end position="346"/>
    </location>
</feature>
<protein>
    <submittedName>
        <fullName evidence="6">RHS repeat-associated core domain protein</fullName>
    </submittedName>
</protein>
<dbReference type="Pfam" id="PF25023">
    <property type="entry name" value="TEN_YD-shell"/>
    <property type="match status" value="1"/>
</dbReference>
<evidence type="ECO:0000256" key="1">
    <source>
        <dbReference type="ARBA" id="ARBA00022737"/>
    </source>
</evidence>
<dbReference type="EMBL" id="JMOA01000054">
    <property type="protein sequence ID" value="KCY00155.1"/>
    <property type="molecule type" value="Genomic_DNA"/>
</dbReference>
<dbReference type="NCBIfam" id="TIGR03696">
    <property type="entry name" value="Rhs_assc_core"/>
    <property type="match status" value="1"/>
</dbReference>
<comment type="caution">
    <text evidence="6">The sequence shown here is derived from an EMBL/GenBank/DDBJ whole genome shotgun (WGS) entry which is preliminary data.</text>
</comment>
<dbReference type="InterPro" id="IPR006530">
    <property type="entry name" value="YD"/>
</dbReference>
<reference evidence="6 7" key="1">
    <citation type="submission" date="2014-04" db="EMBL/GenBank/DDBJ databases">
        <title>Comparative genomics and transcriptomics to identify genetic mechanisms underlying the emergence of carbapenem resistant Acinetobacter baumannii (CRAb).</title>
        <authorList>
            <person name="Harris A.D."/>
            <person name="Johnson K.J."/>
            <person name="George J."/>
            <person name="Nadendla S."/>
            <person name="Daugherty S.C."/>
            <person name="Parankush S."/>
            <person name="Sadzewicz L."/>
            <person name="Tallon L."/>
            <person name="Sengamalay N."/>
            <person name="Hazen T.H."/>
            <person name="Rasko D.A."/>
        </authorList>
    </citation>
    <scope>NUCLEOTIDE SEQUENCE [LARGE SCALE GENOMIC DNA]</scope>
    <source>
        <strain evidence="6 7">1499986</strain>
    </source>
</reference>
<organism evidence="6 7">
    <name type="scientific">Acinetobacter baumannii 1499986</name>
    <dbReference type="NCBI Taxonomy" id="1310673"/>
    <lineage>
        <taxon>Bacteria</taxon>
        <taxon>Pseudomonadati</taxon>
        <taxon>Pseudomonadota</taxon>
        <taxon>Gammaproteobacteria</taxon>
        <taxon>Moraxellales</taxon>
        <taxon>Moraxellaceae</taxon>
        <taxon>Acinetobacter</taxon>
        <taxon>Acinetobacter calcoaceticus/baumannii complex</taxon>
    </lineage>
</organism>
<dbReference type="RefSeq" id="WP_227503221.1">
    <property type="nucleotide sequence ID" value="NZ_JMOA01000054.1"/>
</dbReference>
<feature type="domain" description="DUF6531" evidence="4">
    <location>
        <begin position="363"/>
        <end position="418"/>
    </location>
</feature>
<proteinExistence type="predicted"/>
<feature type="domain" description="RHS protein conserved region" evidence="3">
    <location>
        <begin position="1385"/>
        <end position="1418"/>
    </location>
</feature>
<dbReference type="PANTHER" id="PTHR32305">
    <property type="match status" value="1"/>
</dbReference>
<dbReference type="InterPro" id="IPR022385">
    <property type="entry name" value="Rhs_assc_core"/>
</dbReference>
<dbReference type="CDD" id="cd20743">
    <property type="entry name" value="FIX_RhsA-like"/>
    <property type="match status" value="1"/>
</dbReference>
<dbReference type="PANTHER" id="PTHR32305:SF15">
    <property type="entry name" value="PROTEIN RHSA-RELATED"/>
    <property type="match status" value="1"/>
</dbReference>
<dbReference type="InterPro" id="IPR045351">
    <property type="entry name" value="DUF6531"/>
</dbReference>
<dbReference type="InterPro" id="IPR001826">
    <property type="entry name" value="RHS"/>
</dbReference>
<dbReference type="NCBIfam" id="TIGR01643">
    <property type="entry name" value="YD_repeat_2x"/>
    <property type="match status" value="6"/>
</dbReference>
<evidence type="ECO:0000313" key="6">
    <source>
        <dbReference type="EMBL" id="KCY00155.1"/>
    </source>
</evidence>
<evidence type="ECO:0000313" key="7">
    <source>
        <dbReference type="Proteomes" id="UP000027309"/>
    </source>
</evidence>
<evidence type="ECO:0000259" key="4">
    <source>
        <dbReference type="Pfam" id="PF20148"/>
    </source>
</evidence>
<keyword evidence="1" id="KW-0677">Repeat</keyword>
<feature type="compositionally biased region" description="Polar residues" evidence="2">
    <location>
        <begin position="328"/>
        <end position="339"/>
    </location>
</feature>
<dbReference type="Proteomes" id="UP000027309">
    <property type="component" value="Unassembled WGS sequence"/>
</dbReference>
<evidence type="ECO:0000256" key="2">
    <source>
        <dbReference type="SAM" id="MobiDB-lite"/>
    </source>
</evidence>
<dbReference type="Pfam" id="PF20148">
    <property type="entry name" value="DUF6531"/>
    <property type="match status" value="1"/>
</dbReference>